<dbReference type="Pfam" id="PF00512">
    <property type="entry name" value="HisKA"/>
    <property type="match status" value="1"/>
</dbReference>
<dbReference type="GO" id="GO:0006355">
    <property type="term" value="P:regulation of DNA-templated transcription"/>
    <property type="evidence" value="ECO:0007669"/>
    <property type="project" value="InterPro"/>
</dbReference>
<evidence type="ECO:0000256" key="9">
    <source>
        <dbReference type="ARBA" id="ARBA00059827"/>
    </source>
</evidence>
<sequence length="1138" mass="128018">MEGFRNFARIPIALKIFVVVVFGLLAQVATLQLYTLKQTTDSHLTTRIDEVKSLFVQAKSAIEFMNAQNRLDAMEEYLSLMKTHSEVALALVLNQYGAVETSTNHRFVGTPLGGVAQSFELKPEWSKLIAEALSSSQDLTLFDQKSKMLVLIGSVSNTKPNNPSKSLMILADYSKASRYIHNSTMHAFTPLFVIMLVTALLVAFIFHVAIQKRLQKIFRHFDTYNSEQDVTLIEINGMDELSELARRSNRLFQELASSHAATKEQKDYFQALFEGITDAVVIVDEKGSILDLNHVAESYLSAQLQPLAHFNSHFKLSHFCDDEQLLSLSIEAERNQGKSVKSFWLFEDKWHAINLSVTKLNMKKQTLACYLVAFVDQQKEFELNLQLQLSERKFYSIIENIPESVFLLQENTEVAYLNSQLKRFLSIDKSIKNAEHLFQACPKNIADFISQRMDSVMSGESYIREEVHYKHKGETFYSAITLFPIVKRSDRKFAMAGVISDITAQKRTDHTLQQTQKRLAGLVRHAPLAIIEWDKSLTIVFCNQAASSLFGVGQNELVGSNLAEVVTSEFNTELESYLLSTVSNESSAKQLIAITDAQGQQRVTEWQSFMVFETQNEPPRYASLVSDITMLHEVIESLELKEAEKDEVLQSMVDPVITINDKGQILTFNKAAEVAFQYQAGNVIGKNVKMLMPNEFAKHHDTFISNYMTTGHKQVIGIGRQVVGQRADESVFPMHLSISELPLMPNGVRRFIGNCVDLTNIKEKEEQLRRSMKMDALGKLTGGIAHDFNNLIGIMLGYSDIVLMQPELDEDIASHIKAIIKAGERATNLTQKLLNFSRKESELTEIFCLNNALVDSRQLLEKSLKADVRLVFQLAEKLPNVSVDKHDFDDMILNLVINSVHAIEDAGTVTVSTQTQLYQNDLIGNSPSLHVRCDVVDTGTGIPDEYIDSIFDPFFSTKGDKGTGLGLSQVYAFIQRSKGQVEVKTSEQGTQFLIYFPVVDYKPSQNPHVEVASSQAEHTPFKIIVVDDELSLADVVAKLLRQVGHQVDIFDNGSDALQAMAHTQYDLVISDVLMPDLNGFSLAKKAVERCPKIKIQMISGYVDVEQVTDFDGKLYDNLLRKPFRPQELLNRVAQLCSE</sequence>
<comment type="caution">
    <text evidence="17">The sequence shown here is derived from an EMBL/GenBank/DDBJ whole genome shotgun (WGS) entry which is preliminary data.</text>
</comment>
<evidence type="ECO:0000259" key="16">
    <source>
        <dbReference type="PROSITE" id="PS50113"/>
    </source>
</evidence>
<dbReference type="Gene3D" id="3.30.450.20">
    <property type="entry name" value="PAS domain"/>
    <property type="match status" value="4"/>
</dbReference>
<evidence type="ECO:0000313" key="18">
    <source>
        <dbReference type="Proteomes" id="UP000033434"/>
    </source>
</evidence>
<evidence type="ECO:0000259" key="13">
    <source>
        <dbReference type="PROSITE" id="PS50109"/>
    </source>
</evidence>
<dbReference type="Pfam" id="PF00989">
    <property type="entry name" value="PAS"/>
    <property type="match status" value="1"/>
</dbReference>
<dbReference type="InterPro" id="IPR003661">
    <property type="entry name" value="HisK_dim/P_dom"/>
</dbReference>
<dbReference type="SUPFAM" id="SSF47384">
    <property type="entry name" value="Homodimeric domain of signal transducing histidine kinase"/>
    <property type="match status" value="1"/>
</dbReference>
<dbReference type="InterPro" id="IPR004358">
    <property type="entry name" value="Sig_transdc_His_kin-like_C"/>
</dbReference>
<keyword evidence="12" id="KW-0472">Membrane</keyword>
<keyword evidence="8" id="KW-0902">Two-component regulatory system</keyword>
<dbReference type="Pfam" id="PF13188">
    <property type="entry name" value="PAS_8"/>
    <property type="match status" value="1"/>
</dbReference>
<dbReference type="InterPro" id="IPR013656">
    <property type="entry name" value="PAS_4"/>
</dbReference>
<evidence type="ECO:0000256" key="6">
    <source>
        <dbReference type="ARBA" id="ARBA00022777"/>
    </source>
</evidence>
<dbReference type="GO" id="GO:0000155">
    <property type="term" value="F:phosphorelay sensor kinase activity"/>
    <property type="evidence" value="ECO:0007669"/>
    <property type="project" value="InterPro"/>
</dbReference>
<name>A0A0F6A7P9_9GAMM</name>
<evidence type="ECO:0000256" key="10">
    <source>
        <dbReference type="ARBA" id="ARBA00070616"/>
    </source>
</evidence>
<accession>A0A0F6A7P9</accession>
<dbReference type="PRINTS" id="PR00344">
    <property type="entry name" value="BCTRLSENSOR"/>
</dbReference>
<evidence type="ECO:0000256" key="5">
    <source>
        <dbReference type="ARBA" id="ARBA00022741"/>
    </source>
</evidence>
<dbReference type="GO" id="GO:0005524">
    <property type="term" value="F:ATP binding"/>
    <property type="evidence" value="ECO:0007669"/>
    <property type="project" value="UniProtKB-KW"/>
</dbReference>
<dbReference type="CDD" id="cd00156">
    <property type="entry name" value="REC"/>
    <property type="match status" value="1"/>
</dbReference>
<dbReference type="SMART" id="SM00387">
    <property type="entry name" value="HATPase_c"/>
    <property type="match status" value="1"/>
</dbReference>
<dbReference type="InterPro" id="IPR000014">
    <property type="entry name" value="PAS"/>
</dbReference>
<dbReference type="InterPro" id="IPR036890">
    <property type="entry name" value="HATPase_C_sf"/>
</dbReference>
<dbReference type="Proteomes" id="UP000033434">
    <property type="component" value="Unassembled WGS sequence"/>
</dbReference>
<gene>
    <name evidence="17" type="ORF">N479_18665</name>
</gene>
<dbReference type="PROSITE" id="PS50109">
    <property type="entry name" value="HIS_KIN"/>
    <property type="match status" value="1"/>
</dbReference>
<dbReference type="SMART" id="SM00091">
    <property type="entry name" value="PAS"/>
    <property type="match status" value="4"/>
</dbReference>
<feature type="modified residue" description="4-aspartylphosphate" evidence="11">
    <location>
        <position position="1071"/>
    </location>
</feature>
<comment type="function">
    <text evidence="9">Putative oxygen sensor; modulates the activity of FixJ, a transcriptional activator of nitrogen fixation fixK gene. FixL probably acts as a kinase that phosphorylates FixJ.</text>
</comment>
<feature type="transmembrane region" description="Helical" evidence="12">
    <location>
        <begin position="187"/>
        <end position="210"/>
    </location>
</feature>
<keyword evidence="3 11" id="KW-0597">Phosphoprotein</keyword>
<dbReference type="InterPro" id="IPR001789">
    <property type="entry name" value="Sig_transdc_resp-reg_receiver"/>
</dbReference>
<dbReference type="Pfam" id="PF00072">
    <property type="entry name" value="Response_reg"/>
    <property type="match status" value="1"/>
</dbReference>
<evidence type="ECO:0000256" key="4">
    <source>
        <dbReference type="ARBA" id="ARBA00022679"/>
    </source>
</evidence>
<evidence type="ECO:0000256" key="11">
    <source>
        <dbReference type="PROSITE-ProRule" id="PRU00169"/>
    </source>
</evidence>
<dbReference type="RefSeq" id="WP_046357251.1">
    <property type="nucleotide sequence ID" value="NZ_AUXW01000166.1"/>
</dbReference>
<dbReference type="SUPFAM" id="SSF52172">
    <property type="entry name" value="CheY-like"/>
    <property type="match status" value="1"/>
</dbReference>
<dbReference type="SUPFAM" id="SSF55874">
    <property type="entry name" value="ATPase domain of HSP90 chaperone/DNA topoisomerase II/histidine kinase"/>
    <property type="match status" value="1"/>
</dbReference>
<evidence type="ECO:0000256" key="2">
    <source>
        <dbReference type="ARBA" id="ARBA00012438"/>
    </source>
</evidence>
<dbReference type="Pfam" id="PF02518">
    <property type="entry name" value="HATPase_c"/>
    <property type="match status" value="1"/>
</dbReference>
<feature type="domain" description="PAS" evidence="15">
    <location>
        <begin position="641"/>
        <end position="711"/>
    </location>
</feature>
<dbReference type="PANTHER" id="PTHR43065">
    <property type="entry name" value="SENSOR HISTIDINE KINASE"/>
    <property type="match status" value="1"/>
</dbReference>
<dbReference type="Gene3D" id="3.40.50.2300">
    <property type="match status" value="1"/>
</dbReference>
<feature type="domain" description="Histidine kinase" evidence="13">
    <location>
        <begin position="783"/>
        <end position="1000"/>
    </location>
</feature>
<feature type="domain" description="Response regulatory" evidence="14">
    <location>
        <begin position="1022"/>
        <end position="1136"/>
    </location>
</feature>
<dbReference type="NCBIfam" id="TIGR00229">
    <property type="entry name" value="sensory_box"/>
    <property type="match status" value="3"/>
</dbReference>
<evidence type="ECO:0000313" key="17">
    <source>
        <dbReference type="EMBL" id="KKE82262.1"/>
    </source>
</evidence>
<dbReference type="Pfam" id="PF13426">
    <property type="entry name" value="PAS_9"/>
    <property type="match status" value="1"/>
</dbReference>
<dbReference type="InterPro" id="IPR013767">
    <property type="entry name" value="PAS_fold"/>
</dbReference>
<keyword evidence="5" id="KW-0547">Nucleotide-binding</keyword>
<feature type="domain" description="PAC" evidence="16">
    <location>
        <begin position="457"/>
        <end position="514"/>
    </location>
</feature>
<dbReference type="PANTHER" id="PTHR43065:SF46">
    <property type="entry name" value="C4-DICARBOXYLATE TRANSPORT SENSOR PROTEIN DCTB"/>
    <property type="match status" value="1"/>
</dbReference>
<protein>
    <recommendedName>
        <fullName evidence="10">Sensor protein FixL</fullName>
        <ecNumber evidence="2">2.7.13.3</ecNumber>
    </recommendedName>
</protein>
<keyword evidence="12" id="KW-0812">Transmembrane</keyword>
<feature type="domain" description="PAS" evidence="15">
    <location>
        <begin position="390"/>
        <end position="430"/>
    </location>
</feature>
<keyword evidence="12" id="KW-1133">Transmembrane helix</keyword>
<evidence type="ECO:0000259" key="14">
    <source>
        <dbReference type="PROSITE" id="PS50110"/>
    </source>
</evidence>
<dbReference type="Pfam" id="PF08448">
    <property type="entry name" value="PAS_4"/>
    <property type="match status" value="1"/>
</dbReference>
<evidence type="ECO:0000256" key="3">
    <source>
        <dbReference type="ARBA" id="ARBA00022553"/>
    </source>
</evidence>
<dbReference type="AlphaFoldDB" id="A0A0F6A7P9"/>
<comment type="catalytic activity">
    <reaction evidence="1">
        <text>ATP + protein L-histidine = ADP + protein N-phospho-L-histidine.</text>
        <dbReference type="EC" id="2.7.13.3"/>
    </reaction>
</comment>
<dbReference type="PATRIC" id="fig|1129367.4.peg.3787"/>
<dbReference type="InterPro" id="IPR011006">
    <property type="entry name" value="CheY-like_superfamily"/>
</dbReference>
<reference evidence="17 18" key="1">
    <citation type="journal article" date="2015" name="BMC Genomics">
        <title>Genome mining reveals unlocked bioactive potential of marine Gram-negative bacteria.</title>
        <authorList>
            <person name="Machado H."/>
            <person name="Sonnenschein E.C."/>
            <person name="Melchiorsen J."/>
            <person name="Gram L."/>
        </authorList>
    </citation>
    <scope>NUCLEOTIDE SEQUENCE [LARGE SCALE GENOMIC DNA]</scope>
    <source>
        <strain evidence="17 18">S4054</strain>
    </source>
</reference>
<evidence type="ECO:0000256" key="8">
    <source>
        <dbReference type="ARBA" id="ARBA00023012"/>
    </source>
</evidence>
<organism evidence="17 18">
    <name type="scientific">Pseudoalteromonas luteoviolacea S4054</name>
    <dbReference type="NCBI Taxonomy" id="1129367"/>
    <lineage>
        <taxon>Bacteria</taxon>
        <taxon>Pseudomonadati</taxon>
        <taxon>Pseudomonadota</taxon>
        <taxon>Gammaproteobacteria</taxon>
        <taxon>Alteromonadales</taxon>
        <taxon>Pseudoalteromonadaceae</taxon>
        <taxon>Pseudoalteromonas</taxon>
    </lineage>
</organism>
<keyword evidence="6" id="KW-0418">Kinase</keyword>
<feature type="transmembrane region" description="Helical" evidence="12">
    <location>
        <begin position="12"/>
        <end position="34"/>
    </location>
</feature>
<evidence type="ECO:0000256" key="7">
    <source>
        <dbReference type="ARBA" id="ARBA00022840"/>
    </source>
</evidence>
<dbReference type="SUPFAM" id="SSF55785">
    <property type="entry name" value="PYP-like sensor domain (PAS domain)"/>
    <property type="match status" value="4"/>
</dbReference>
<dbReference type="CDD" id="cd00130">
    <property type="entry name" value="PAS"/>
    <property type="match status" value="2"/>
</dbReference>
<evidence type="ECO:0000256" key="1">
    <source>
        <dbReference type="ARBA" id="ARBA00000085"/>
    </source>
</evidence>
<dbReference type="SMART" id="SM00388">
    <property type="entry name" value="HisKA"/>
    <property type="match status" value="1"/>
</dbReference>
<dbReference type="PROSITE" id="PS50113">
    <property type="entry name" value="PAC"/>
    <property type="match status" value="1"/>
</dbReference>
<keyword evidence="7" id="KW-0067">ATP-binding</keyword>
<dbReference type="InterPro" id="IPR000700">
    <property type="entry name" value="PAS-assoc_C"/>
</dbReference>
<evidence type="ECO:0000256" key="12">
    <source>
        <dbReference type="SAM" id="Phobius"/>
    </source>
</evidence>
<feature type="domain" description="PAS" evidence="15">
    <location>
        <begin position="515"/>
        <end position="585"/>
    </location>
</feature>
<dbReference type="PROSITE" id="PS50110">
    <property type="entry name" value="RESPONSE_REGULATORY"/>
    <property type="match status" value="1"/>
</dbReference>
<dbReference type="InterPro" id="IPR005467">
    <property type="entry name" value="His_kinase_dom"/>
</dbReference>
<dbReference type="SMART" id="SM00448">
    <property type="entry name" value="REC"/>
    <property type="match status" value="1"/>
</dbReference>
<dbReference type="EMBL" id="AUXW01000166">
    <property type="protein sequence ID" value="KKE82262.1"/>
    <property type="molecule type" value="Genomic_DNA"/>
</dbReference>
<dbReference type="InterPro" id="IPR003594">
    <property type="entry name" value="HATPase_dom"/>
</dbReference>
<dbReference type="PROSITE" id="PS50112">
    <property type="entry name" value="PAS"/>
    <property type="match status" value="3"/>
</dbReference>
<dbReference type="Gene3D" id="3.30.565.10">
    <property type="entry name" value="Histidine kinase-like ATPase, C-terminal domain"/>
    <property type="match status" value="1"/>
</dbReference>
<dbReference type="InterPro" id="IPR036097">
    <property type="entry name" value="HisK_dim/P_sf"/>
</dbReference>
<keyword evidence="4" id="KW-0808">Transferase</keyword>
<dbReference type="InterPro" id="IPR035965">
    <property type="entry name" value="PAS-like_dom_sf"/>
</dbReference>
<proteinExistence type="predicted"/>
<evidence type="ECO:0000259" key="15">
    <source>
        <dbReference type="PROSITE" id="PS50112"/>
    </source>
</evidence>
<dbReference type="FunFam" id="3.30.450.20:FF:000060">
    <property type="entry name" value="Sensor protein FixL"/>
    <property type="match status" value="1"/>
</dbReference>
<dbReference type="Gene3D" id="1.10.287.130">
    <property type="match status" value="1"/>
</dbReference>
<dbReference type="EC" id="2.7.13.3" evidence="2"/>